<dbReference type="EMBL" id="GL448571">
    <property type="protein sequence ID" value="EFN84159.1"/>
    <property type="molecule type" value="Genomic_DNA"/>
</dbReference>
<dbReference type="STRING" id="610380.E2BJK2"/>
<comment type="similarity">
    <text evidence="1">Belongs to the GMC oxidoreductase family.</text>
</comment>
<dbReference type="SUPFAM" id="SSF51905">
    <property type="entry name" value="FAD/NAD(P)-binding domain"/>
    <property type="match status" value="1"/>
</dbReference>
<proteinExistence type="inferred from homology"/>
<protein>
    <submittedName>
        <fullName evidence="3">Glucose dehydrogenase [acceptor]</fullName>
    </submittedName>
</protein>
<dbReference type="InterPro" id="IPR036188">
    <property type="entry name" value="FAD/NAD-bd_sf"/>
</dbReference>
<dbReference type="GO" id="GO:0050660">
    <property type="term" value="F:flavin adenine dinucleotide binding"/>
    <property type="evidence" value="ECO:0007669"/>
    <property type="project" value="InterPro"/>
</dbReference>
<dbReference type="InterPro" id="IPR012132">
    <property type="entry name" value="GMC_OxRdtase"/>
</dbReference>
<evidence type="ECO:0000256" key="1">
    <source>
        <dbReference type="ARBA" id="ARBA00010790"/>
    </source>
</evidence>
<organism evidence="4">
    <name type="scientific">Harpegnathos saltator</name>
    <name type="common">Jerdon's jumping ant</name>
    <dbReference type="NCBI Taxonomy" id="610380"/>
    <lineage>
        <taxon>Eukaryota</taxon>
        <taxon>Metazoa</taxon>
        <taxon>Ecdysozoa</taxon>
        <taxon>Arthropoda</taxon>
        <taxon>Hexapoda</taxon>
        <taxon>Insecta</taxon>
        <taxon>Pterygota</taxon>
        <taxon>Neoptera</taxon>
        <taxon>Endopterygota</taxon>
        <taxon>Hymenoptera</taxon>
        <taxon>Apocrita</taxon>
        <taxon>Aculeata</taxon>
        <taxon>Formicoidea</taxon>
        <taxon>Formicidae</taxon>
        <taxon>Ponerinae</taxon>
        <taxon>Ponerini</taxon>
        <taxon>Harpegnathos</taxon>
    </lineage>
</organism>
<dbReference type="PANTHER" id="PTHR11552:SF154">
    <property type="entry name" value="FI04917P"/>
    <property type="match status" value="1"/>
</dbReference>
<evidence type="ECO:0000313" key="3">
    <source>
        <dbReference type="EMBL" id="EFN84159.1"/>
    </source>
</evidence>
<name>E2BJK2_HARSA</name>
<dbReference type="SUPFAM" id="SSF54373">
    <property type="entry name" value="FAD-linked reductases, C-terminal domain"/>
    <property type="match status" value="1"/>
</dbReference>
<feature type="domain" description="Glucose-methanol-choline oxidoreductase N-terminal" evidence="2">
    <location>
        <begin position="483"/>
        <end position="497"/>
    </location>
</feature>
<evidence type="ECO:0000313" key="4">
    <source>
        <dbReference type="Proteomes" id="UP000008237"/>
    </source>
</evidence>
<dbReference type="InterPro" id="IPR007867">
    <property type="entry name" value="GMC_OxRtase_C"/>
</dbReference>
<dbReference type="Pfam" id="PF00732">
    <property type="entry name" value="GMC_oxred_N"/>
    <property type="match status" value="1"/>
</dbReference>
<gene>
    <name evidence="3" type="ORF">EAI_11196</name>
</gene>
<dbReference type="PROSITE" id="PS00624">
    <property type="entry name" value="GMC_OXRED_2"/>
    <property type="match status" value="1"/>
</dbReference>
<dbReference type="OrthoDB" id="269227at2759"/>
<evidence type="ECO:0000259" key="2">
    <source>
        <dbReference type="PROSITE" id="PS00624"/>
    </source>
</evidence>
<dbReference type="AlphaFoldDB" id="E2BJK2"/>
<dbReference type="Gene3D" id="3.30.560.10">
    <property type="entry name" value="Glucose Oxidase, domain 3"/>
    <property type="match status" value="1"/>
</dbReference>
<dbReference type="Pfam" id="PF05199">
    <property type="entry name" value="GMC_oxred_C"/>
    <property type="match status" value="1"/>
</dbReference>
<keyword evidence="4" id="KW-1185">Reference proteome</keyword>
<accession>E2BJK2</accession>
<dbReference type="InterPro" id="IPR000172">
    <property type="entry name" value="GMC_OxRdtase_N"/>
</dbReference>
<sequence>MSWVPPSLAELCAPLSTVSTCQPSAYLFLAFIARLFGYSTDHNYPVLESFPRYYYQPSAAWDWNAFAMSPTVARYSDHPEDLRRYRQDEQALILLPLQSPFKVSYNPGIYVPPSWKSQINYQPRRRSISVRSKFADFRGSSNARDRHVGNPSERFYKLRTGNPSVQTPEFYEEAAGTANGYHGVARFPRPIGFRPEQYDFVIVGAGSAGCVLANRLSEIEGWRVRKYEVLLQFPEEQGNRVGFFGVIAAVLLLEAGIEEPLVADVPAFASMLQASNIDWMYRTQPEKHSCRSRRGGGCPWARGKVMGGSSSINYMIYIRGNPKDYDEWAESGNDGWSFKQVLPYFLKSENNEDPEVVKENPHYHSRGGYQNVERFPYVDANTKILINAWGELGFDLVDANAGGQIGVQHHQMTSIRGMRQSTNGAFIRPIRRKRRNLLIKTRAHVTKIQIDPRTKRAIGVEYLSATGFVKVAFARKEVILSAGAINSPKILMLSGVGPAEELAKHGIRVLQDSAVGRNLQDHVTMDGLLIAVGNLTATTKDNAMKMKDVYHYKKTHEGPLAATGPLSCGVFVQTSYARHRGLPDLQFAFDASNQMDYLHQPADFAETAVEPLSYYDAINIRPILLTPKSRGFVLLNDSNPLWGPPLIYPRSFTEYPDLDAMVEGIRMARALFETRAFREHGLRLVDVPLPACRHFRFDTDEYWKCVTTEYTSTIYHPVGTCRMGPENDPEAVVDPRLKVRGIQGLRVVDASVMPTIVRGNTNAPTIMIAEKTADMIKEEWL</sequence>
<reference evidence="3 4" key="1">
    <citation type="journal article" date="2010" name="Science">
        <title>Genomic comparison of the ants Camponotus floridanus and Harpegnathos saltator.</title>
        <authorList>
            <person name="Bonasio R."/>
            <person name="Zhang G."/>
            <person name="Ye C."/>
            <person name="Mutti N.S."/>
            <person name="Fang X."/>
            <person name="Qin N."/>
            <person name="Donahue G."/>
            <person name="Yang P."/>
            <person name="Li Q."/>
            <person name="Li C."/>
            <person name="Zhang P."/>
            <person name="Huang Z."/>
            <person name="Berger S.L."/>
            <person name="Reinberg D."/>
            <person name="Wang J."/>
            <person name="Liebig J."/>
        </authorList>
    </citation>
    <scope>NUCLEOTIDE SEQUENCE [LARGE SCALE GENOMIC DNA]</scope>
    <source>
        <strain evidence="3 4">R22 G/1</strain>
    </source>
</reference>
<dbReference type="OMA" id="IDWMYRT"/>
<dbReference type="Proteomes" id="UP000008237">
    <property type="component" value="Unassembled WGS sequence"/>
</dbReference>
<dbReference type="InParanoid" id="E2BJK2"/>
<dbReference type="PANTHER" id="PTHR11552">
    <property type="entry name" value="GLUCOSE-METHANOL-CHOLINE GMC OXIDOREDUCTASE"/>
    <property type="match status" value="1"/>
</dbReference>
<dbReference type="GO" id="GO:0016614">
    <property type="term" value="F:oxidoreductase activity, acting on CH-OH group of donors"/>
    <property type="evidence" value="ECO:0007669"/>
    <property type="project" value="InterPro"/>
</dbReference>
<dbReference type="Gene3D" id="3.50.50.60">
    <property type="entry name" value="FAD/NAD(P)-binding domain"/>
    <property type="match status" value="2"/>
</dbReference>